<organism evidence="1 2">
    <name type="scientific">Brachionus plicatilis</name>
    <name type="common">Marine rotifer</name>
    <name type="synonym">Brachionus muelleri</name>
    <dbReference type="NCBI Taxonomy" id="10195"/>
    <lineage>
        <taxon>Eukaryota</taxon>
        <taxon>Metazoa</taxon>
        <taxon>Spiralia</taxon>
        <taxon>Gnathifera</taxon>
        <taxon>Rotifera</taxon>
        <taxon>Eurotatoria</taxon>
        <taxon>Monogononta</taxon>
        <taxon>Pseudotrocha</taxon>
        <taxon>Ploima</taxon>
        <taxon>Brachionidae</taxon>
        <taxon>Brachionus</taxon>
    </lineage>
</organism>
<dbReference type="AlphaFoldDB" id="A0A3M7S615"/>
<protein>
    <submittedName>
        <fullName evidence="1">Uncharacterized protein</fullName>
    </submittedName>
</protein>
<dbReference type="Proteomes" id="UP000276133">
    <property type="component" value="Unassembled WGS sequence"/>
</dbReference>
<evidence type="ECO:0000313" key="1">
    <source>
        <dbReference type="EMBL" id="RNA31211.1"/>
    </source>
</evidence>
<comment type="caution">
    <text evidence="1">The sequence shown here is derived from an EMBL/GenBank/DDBJ whole genome shotgun (WGS) entry which is preliminary data.</text>
</comment>
<sequence length="70" mass="8050">MANHFALDNPRVYKLVLDAVRPNRSIRRTTRYNILNTLMLKNLKVFLILPSTLSALDTRASTCLLFFPSL</sequence>
<proteinExistence type="predicted"/>
<accession>A0A3M7S615</accession>
<dbReference type="EMBL" id="REGN01001970">
    <property type="protein sequence ID" value="RNA31211.1"/>
    <property type="molecule type" value="Genomic_DNA"/>
</dbReference>
<keyword evidence="2" id="KW-1185">Reference proteome</keyword>
<reference evidence="1 2" key="1">
    <citation type="journal article" date="2018" name="Sci. Rep.">
        <title>Genomic signatures of local adaptation to the degree of environmental predictability in rotifers.</title>
        <authorList>
            <person name="Franch-Gras L."/>
            <person name="Hahn C."/>
            <person name="Garcia-Roger E.M."/>
            <person name="Carmona M.J."/>
            <person name="Serra M."/>
            <person name="Gomez A."/>
        </authorList>
    </citation>
    <scope>NUCLEOTIDE SEQUENCE [LARGE SCALE GENOMIC DNA]</scope>
    <source>
        <strain evidence="1">HYR1</strain>
    </source>
</reference>
<name>A0A3M7S615_BRAPC</name>
<evidence type="ECO:0000313" key="2">
    <source>
        <dbReference type="Proteomes" id="UP000276133"/>
    </source>
</evidence>
<gene>
    <name evidence="1" type="ORF">BpHYR1_049033</name>
</gene>